<dbReference type="Proteomes" id="UP001055200">
    <property type="component" value="Chromosome"/>
</dbReference>
<evidence type="ECO:0008006" key="3">
    <source>
        <dbReference type="Google" id="ProtNLM"/>
    </source>
</evidence>
<reference evidence="1" key="1">
    <citation type="submission" date="2022-08" db="EMBL/GenBank/DDBJ databases">
        <title>Complete genome sequence of 14 non-tuberculosis mycobacteria type-strains.</title>
        <authorList>
            <person name="Igarashi Y."/>
            <person name="Osugi A."/>
            <person name="Mitarai S."/>
        </authorList>
    </citation>
    <scope>NUCLEOTIDE SEQUENCE</scope>
    <source>
        <strain evidence="1">DSM 45575</strain>
    </source>
</reference>
<gene>
    <name evidence="1" type="ORF">MIU77_16610</name>
</gene>
<keyword evidence="2" id="KW-1185">Reference proteome</keyword>
<name>A0ABY3U4I8_9MYCO</name>
<dbReference type="EMBL" id="CP092365">
    <property type="protein sequence ID" value="ULN52437.1"/>
    <property type="molecule type" value="Genomic_DNA"/>
</dbReference>
<evidence type="ECO:0000313" key="1">
    <source>
        <dbReference type="EMBL" id="ULN52437.1"/>
    </source>
</evidence>
<organism evidence="1 2">
    <name type="scientific">Mycolicibacillus parakoreensis</name>
    <dbReference type="NCBI Taxonomy" id="1069221"/>
    <lineage>
        <taxon>Bacteria</taxon>
        <taxon>Bacillati</taxon>
        <taxon>Actinomycetota</taxon>
        <taxon>Actinomycetes</taxon>
        <taxon>Mycobacteriales</taxon>
        <taxon>Mycobacteriaceae</taxon>
        <taxon>Mycolicibacillus</taxon>
    </lineage>
</organism>
<sequence length="170" mass="18156">MSPALARLATAVTLIAVGVAAGIWLWRAPAAAVPEADCDIVEDVGAQWYEMAKDMRHAADHGVPDGYTRDAVADRELAMADQLRRAADAVSTPQIAEQLNRWADSAVVNADLQRAGMPTLDEDNPLPPDDIVEAMRRGLNLYTEATEALTASCPALPQVLIGKNPDEIGD</sequence>
<proteinExistence type="predicted"/>
<protein>
    <recommendedName>
        <fullName evidence="3">Secreted protein</fullName>
    </recommendedName>
</protein>
<accession>A0ABY3U4I8</accession>
<evidence type="ECO:0000313" key="2">
    <source>
        <dbReference type="Proteomes" id="UP001055200"/>
    </source>
</evidence>
<dbReference type="RefSeq" id="WP_240170710.1">
    <property type="nucleotide sequence ID" value="NZ_CP092365.1"/>
</dbReference>